<dbReference type="Gene3D" id="3.40.50.20">
    <property type="match status" value="1"/>
</dbReference>
<protein>
    <recommendedName>
        <fullName evidence="4 12">Phosphoribosylamine--glycine ligase</fullName>
        <ecNumber evidence="4 12">6.3.4.13</ecNumber>
    </recommendedName>
    <alternativeName>
        <fullName evidence="12">GARS</fullName>
    </alternativeName>
    <alternativeName>
        <fullName evidence="10 12">Glycinamide ribonucleotide synthetase</fullName>
    </alternativeName>
    <alternativeName>
        <fullName evidence="11 12">Phosphoribosylglycinamide synthetase</fullName>
    </alternativeName>
</protein>
<evidence type="ECO:0000256" key="13">
    <source>
        <dbReference type="PROSITE-ProRule" id="PRU00409"/>
    </source>
</evidence>
<name>A0A0G1VP04_9BACT</name>
<organism evidence="15 16">
    <name type="scientific">Candidatus Kaiserbacteria bacterium GW2011_GWA2_49_19</name>
    <dbReference type="NCBI Taxonomy" id="1618669"/>
    <lineage>
        <taxon>Bacteria</taxon>
        <taxon>Candidatus Kaiseribacteriota</taxon>
    </lineage>
</organism>
<dbReference type="InterPro" id="IPR020561">
    <property type="entry name" value="PRibGlycinamid_synth_ATP-grasp"/>
</dbReference>
<keyword evidence="7 12" id="KW-0658">Purine biosynthesis</keyword>
<dbReference type="Gene3D" id="3.90.600.10">
    <property type="entry name" value="Phosphoribosylglycinamide synthetase, C-terminal domain"/>
    <property type="match status" value="1"/>
</dbReference>
<dbReference type="PROSITE" id="PS00184">
    <property type="entry name" value="GARS"/>
    <property type="match status" value="1"/>
</dbReference>
<evidence type="ECO:0000313" key="15">
    <source>
        <dbReference type="EMBL" id="KKW08183.1"/>
    </source>
</evidence>
<accession>A0A0G1VP04</accession>
<dbReference type="SUPFAM" id="SSF52440">
    <property type="entry name" value="PreATP-grasp domain"/>
    <property type="match status" value="1"/>
</dbReference>
<dbReference type="SMART" id="SM01210">
    <property type="entry name" value="GARS_C"/>
    <property type="match status" value="1"/>
</dbReference>
<keyword evidence="8 13" id="KW-0067">ATP-binding</keyword>
<comment type="cofactor">
    <cofactor evidence="1">
        <name>Mn(2+)</name>
        <dbReference type="ChEBI" id="CHEBI:29035"/>
    </cofactor>
</comment>
<dbReference type="SUPFAM" id="SSF51246">
    <property type="entry name" value="Rudiment single hybrid motif"/>
    <property type="match status" value="1"/>
</dbReference>
<dbReference type="Pfam" id="PF01071">
    <property type="entry name" value="GARS_A"/>
    <property type="match status" value="1"/>
</dbReference>
<evidence type="ECO:0000256" key="6">
    <source>
        <dbReference type="ARBA" id="ARBA00022741"/>
    </source>
</evidence>
<evidence type="ECO:0000256" key="11">
    <source>
        <dbReference type="ARBA" id="ARBA00042864"/>
    </source>
</evidence>
<comment type="pathway">
    <text evidence="3 12">Purine metabolism; IMP biosynthesis via de novo pathway; N(1)-(5-phospho-D-ribosyl)glycinamide from 5-phospho-alpha-D-ribose 1-diphosphate: step 2/2.</text>
</comment>
<evidence type="ECO:0000256" key="9">
    <source>
        <dbReference type="ARBA" id="ARBA00038345"/>
    </source>
</evidence>
<evidence type="ECO:0000256" key="12">
    <source>
        <dbReference type="HAMAP-Rule" id="MF_00138"/>
    </source>
</evidence>
<dbReference type="InterPro" id="IPR000115">
    <property type="entry name" value="PRibGlycinamide_synth"/>
</dbReference>
<evidence type="ECO:0000256" key="1">
    <source>
        <dbReference type="ARBA" id="ARBA00001936"/>
    </source>
</evidence>
<dbReference type="AlphaFoldDB" id="A0A0G1VP04"/>
<comment type="caution">
    <text evidence="15">The sequence shown here is derived from an EMBL/GenBank/DDBJ whole genome shotgun (WGS) entry which is preliminary data.</text>
</comment>
<dbReference type="SMART" id="SM01209">
    <property type="entry name" value="GARS_A"/>
    <property type="match status" value="1"/>
</dbReference>
<dbReference type="GO" id="GO:0004637">
    <property type="term" value="F:phosphoribosylamine-glycine ligase activity"/>
    <property type="evidence" value="ECO:0007669"/>
    <property type="project" value="UniProtKB-UniRule"/>
</dbReference>
<dbReference type="SUPFAM" id="SSF56059">
    <property type="entry name" value="Glutathione synthetase ATP-binding domain-like"/>
    <property type="match status" value="1"/>
</dbReference>
<keyword evidence="6 13" id="KW-0547">Nucleotide-binding</keyword>
<dbReference type="InterPro" id="IPR016185">
    <property type="entry name" value="PreATP-grasp_dom_sf"/>
</dbReference>
<comment type="catalytic activity">
    <reaction evidence="12">
        <text>5-phospho-beta-D-ribosylamine + glycine + ATP = N(1)-(5-phospho-beta-D-ribosyl)glycinamide + ADP + phosphate + H(+)</text>
        <dbReference type="Rhea" id="RHEA:17453"/>
        <dbReference type="ChEBI" id="CHEBI:15378"/>
        <dbReference type="ChEBI" id="CHEBI:30616"/>
        <dbReference type="ChEBI" id="CHEBI:43474"/>
        <dbReference type="ChEBI" id="CHEBI:57305"/>
        <dbReference type="ChEBI" id="CHEBI:58681"/>
        <dbReference type="ChEBI" id="CHEBI:143788"/>
        <dbReference type="ChEBI" id="CHEBI:456216"/>
        <dbReference type="EC" id="6.3.4.13"/>
    </reaction>
</comment>
<evidence type="ECO:0000256" key="4">
    <source>
        <dbReference type="ARBA" id="ARBA00013255"/>
    </source>
</evidence>
<dbReference type="PANTHER" id="PTHR43472:SF1">
    <property type="entry name" value="PHOSPHORIBOSYLAMINE--GLYCINE LIGASE, CHLOROPLASTIC"/>
    <property type="match status" value="1"/>
</dbReference>
<evidence type="ECO:0000313" key="16">
    <source>
        <dbReference type="Proteomes" id="UP000033965"/>
    </source>
</evidence>
<dbReference type="Pfam" id="PF02843">
    <property type="entry name" value="GARS_C"/>
    <property type="match status" value="1"/>
</dbReference>
<comment type="cofactor">
    <cofactor evidence="2">
        <name>Mg(2+)</name>
        <dbReference type="ChEBI" id="CHEBI:18420"/>
    </cofactor>
</comment>
<dbReference type="InterPro" id="IPR011761">
    <property type="entry name" value="ATP-grasp"/>
</dbReference>
<dbReference type="PANTHER" id="PTHR43472">
    <property type="entry name" value="PHOSPHORIBOSYLAMINE--GLYCINE LIGASE"/>
    <property type="match status" value="1"/>
</dbReference>
<evidence type="ECO:0000256" key="8">
    <source>
        <dbReference type="ARBA" id="ARBA00022840"/>
    </source>
</evidence>
<feature type="domain" description="ATP-grasp" evidence="14">
    <location>
        <begin position="122"/>
        <end position="324"/>
    </location>
</feature>
<gene>
    <name evidence="12" type="primary">purD</name>
    <name evidence="15" type="ORF">UY44_C0016G0008</name>
</gene>
<dbReference type="InterPro" id="IPR020559">
    <property type="entry name" value="PRibGlycinamide_synth_CS"/>
</dbReference>
<dbReference type="InterPro" id="IPR020560">
    <property type="entry name" value="PRibGlycinamide_synth_C-dom"/>
</dbReference>
<comment type="similarity">
    <text evidence="9 12">Belongs to the GARS family.</text>
</comment>
<dbReference type="PROSITE" id="PS50975">
    <property type="entry name" value="ATP_GRASP"/>
    <property type="match status" value="1"/>
</dbReference>
<evidence type="ECO:0000256" key="10">
    <source>
        <dbReference type="ARBA" id="ARBA00042242"/>
    </source>
</evidence>
<dbReference type="InterPro" id="IPR013815">
    <property type="entry name" value="ATP_grasp_subdomain_1"/>
</dbReference>
<evidence type="ECO:0000256" key="7">
    <source>
        <dbReference type="ARBA" id="ARBA00022755"/>
    </source>
</evidence>
<reference evidence="15 16" key="1">
    <citation type="journal article" date="2015" name="Nature">
        <title>rRNA introns, odd ribosomes, and small enigmatic genomes across a large radiation of phyla.</title>
        <authorList>
            <person name="Brown C.T."/>
            <person name="Hug L.A."/>
            <person name="Thomas B.C."/>
            <person name="Sharon I."/>
            <person name="Castelle C.J."/>
            <person name="Singh A."/>
            <person name="Wilkins M.J."/>
            <person name="Williams K.H."/>
            <person name="Banfield J.F."/>
        </authorList>
    </citation>
    <scope>NUCLEOTIDE SEQUENCE [LARGE SCALE GENOMIC DNA]</scope>
</reference>
<dbReference type="Gene3D" id="3.30.470.20">
    <property type="entry name" value="ATP-grasp fold, B domain"/>
    <property type="match status" value="1"/>
</dbReference>
<keyword evidence="5 12" id="KW-0436">Ligase</keyword>
<dbReference type="Gene3D" id="3.30.1490.20">
    <property type="entry name" value="ATP-grasp fold, A domain"/>
    <property type="match status" value="1"/>
</dbReference>
<dbReference type="GO" id="GO:0006189">
    <property type="term" value="P:'de novo' IMP biosynthetic process"/>
    <property type="evidence" value="ECO:0007669"/>
    <property type="project" value="UniProtKB-UniRule"/>
</dbReference>
<sequence length="443" mass="47074">MINVEDLGVLVIGSGGREHALVWKLAQSPHVGKIWCGPGSPGIAEEVLVRNGNRVTCMSNLSARNILGQRDFAKQHGVGLTVFGPELPLVLGAGDIFEAAGLSYFGPNKAEARFEGSKCSTQEFAARHGVPFAEGECFDDPEAAKAFARKLGGRCVVKADGLCGGKGALVCKSLEAAYAAIDDLLVKNVLGEAGKKIVIQEFLEGEELSLQIICDGKTWGVLPTAQDYKLLNGEQTGGTGSYSPHAKVSHEEAEVIALDVMSPFLKGCAYEGMVFKGILYVGLMLTKAGAKILEFNVRFGDPETQVIVPRIKTDFVELLYAAATGRLDEVPLEIHHNRAAVCVVVMAPGYPKNPVLGKRISGLERLRGFRFKAFYAGAGLNDGGELVTTGGRVLGMTAWVDNSSAILGLAEARYAAYAAARRVVIDGGSQTHPDIADVREVLS</sequence>
<evidence type="ECO:0000256" key="3">
    <source>
        <dbReference type="ARBA" id="ARBA00005174"/>
    </source>
</evidence>
<evidence type="ECO:0000256" key="2">
    <source>
        <dbReference type="ARBA" id="ARBA00001946"/>
    </source>
</evidence>
<dbReference type="HAMAP" id="MF_00138">
    <property type="entry name" value="GARS"/>
    <property type="match status" value="1"/>
</dbReference>
<evidence type="ECO:0000256" key="5">
    <source>
        <dbReference type="ARBA" id="ARBA00022598"/>
    </source>
</evidence>
<dbReference type="GO" id="GO:0009113">
    <property type="term" value="P:purine nucleobase biosynthetic process"/>
    <property type="evidence" value="ECO:0007669"/>
    <property type="project" value="InterPro"/>
</dbReference>
<dbReference type="UniPathway" id="UPA00074">
    <property type="reaction ID" value="UER00125"/>
</dbReference>
<dbReference type="InterPro" id="IPR020562">
    <property type="entry name" value="PRibGlycinamide_synth_N"/>
</dbReference>
<dbReference type="Pfam" id="PF02844">
    <property type="entry name" value="GARS_N"/>
    <property type="match status" value="1"/>
</dbReference>
<dbReference type="PATRIC" id="fig|1618669.3.peg.514"/>
<evidence type="ECO:0000259" key="14">
    <source>
        <dbReference type="PROSITE" id="PS50975"/>
    </source>
</evidence>
<dbReference type="NCBIfam" id="TIGR00877">
    <property type="entry name" value="purD"/>
    <property type="match status" value="1"/>
</dbReference>
<dbReference type="InterPro" id="IPR037123">
    <property type="entry name" value="PRibGlycinamide_synth_C_sf"/>
</dbReference>
<dbReference type="EC" id="6.3.4.13" evidence="4 12"/>
<dbReference type="GO" id="GO:0046872">
    <property type="term" value="F:metal ion binding"/>
    <property type="evidence" value="ECO:0007669"/>
    <property type="project" value="InterPro"/>
</dbReference>
<proteinExistence type="inferred from homology"/>
<dbReference type="Proteomes" id="UP000033965">
    <property type="component" value="Unassembled WGS sequence"/>
</dbReference>
<dbReference type="InterPro" id="IPR011054">
    <property type="entry name" value="Rudment_hybrid_motif"/>
</dbReference>
<dbReference type="EMBL" id="LCPZ01000016">
    <property type="protein sequence ID" value="KKW08183.1"/>
    <property type="molecule type" value="Genomic_DNA"/>
</dbReference>
<dbReference type="GO" id="GO:0005524">
    <property type="term" value="F:ATP binding"/>
    <property type="evidence" value="ECO:0007669"/>
    <property type="project" value="UniProtKB-UniRule"/>
</dbReference>